<dbReference type="EMBL" id="HBKR01004140">
    <property type="protein sequence ID" value="CAE2276845.1"/>
    <property type="molecule type" value="Transcribed_RNA"/>
</dbReference>
<accession>A0A7S4NBG7</accession>
<sequence>MAEPRSSGDDLWEKVPDIPAVVPSRTWSGQYQSPQQQPPQQQFFIEEYYYWPLLWFCYFNTFLLYWLGACLMTVSESTFEPLLPPSMRKKEKERKEGEKEEEEEEEDVPEVFGSQREVNRGKELAIRGILKNKLLSPTAHIFLNDYAKCISKPRNECFQFYRENPHVAGQQEIKKPVIIVGMNRSGTTLLHNLLHCDPSTRSPLFYEMYGHRYSRFPLITSRKGGLEDPRVAMIDEIIELGRKICPETTDMQWKCHKVSGTSVEEDYVICTHQSLWIVHCCLMEDDGEYERFVMEENKDFAFEYLKLYLKMLQTGYAPSSHWTLKSPTHLLYLPSLFSSFPDASLLICHRHPLETIPSFCYLVESIFRVYFHNMTWDRRRLGPFVTRLYKRMADRMMKFRKEHPELKEKFMDIKFKEFVSDPLAMSDKIYEWMGKEKTQETSDAMKTYLISNPKHKYGKPDATLEKYGLNRDEICELFSQYIEEYCS</sequence>
<dbReference type="PANTHER" id="PTHR36451:SF1">
    <property type="entry name" value="OMEGA-HYDROXY-BETA-DIHYDROMENAQUINONE-9 SULFOTRANSFERASE STF3"/>
    <property type="match status" value="1"/>
</dbReference>
<feature type="compositionally biased region" description="Acidic residues" evidence="1">
    <location>
        <begin position="99"/>
        <end position="109"/>
    </location>
</feature>
<organism evidence="3">
    <name type="scientific">Paramoeba aestuarina</name>
    <dbReference type="NCBI Taxonomy" id="180227"/>
    <lineage>
        <taxon>Eukaryota</taxon>
        <taxon>Amoebozoa</taxon>
        <taxon>Discosea</taxon>
        <taxon>Flabellinia</taxon>
        <taxon>Dactylopodida</taxon>
        <taxon>Paramoebidae</taxon>
        <taxon>Paramoeba</taxon>
    </lineage>
</organism>
<dbReference type="InterPro" id="IPR027417">
    <property type="entry name" value="P-loop_NTPase"/>
</dbReference>
<feature type="region of interest" description="Disordered" evidence="1">
    <location>
        <begin position="87"/>
        <end position="113"/>
    </location>
</feature>
<reference evidence="3" key="1">
    <citation type="submission" date="2021-01" db="EMBL/GenBank/DDBJ databases">
        <authorList>
            <person name="Corre E."/>
            <person name="Pelletier E."/>
            <person name="Niang G."/>
            <person name="Scheremetjew M."/>
            <person name="Finn R."/>
            <person name="Kale V."/>
            <person name="Holt S."/>
            <person name="Cochrane G."/>
            <person name="Meng A."/>
            <person name="Brown T."/>
            <person name="Cohen L."/>
        </authorList>
    </citation>
    <scope>NUCLEOTIDE SEQUENCE</scope>
    <source>
        <strain evidence="3">SoJaBio B1-5/56/2</strain>
    </source>
</reference>
<dbReference type="AlphaFoldDB" id="A0A7S4NBG7"/>
<dbReference type="Pfam" id="PF13469">
    <property type="entry name" value="Sulfotransfer_3"/>
    <property type="match status" value="1"/>
</dbReference>
<dbReference type="InterPro" id="IPR052736">
    <property type="entry name" value="Stf3_sulfotransferase"/>
</dbReference>
<evidence type="ECO:0008006" key="4">
    <source>
        <dbReference type="Google" id="ProtNLM"/>
    </source>
</evidence>
<dbReference type="Gene3D" id="3.40.50.300">
    <property type="entry name" value="P-loop containing nucleotide triphosphate hydrolases"/>
    <property type="match status" value="1"/>
</dbReference>
<keyword evidence="2" id="KW-1133">Transmembrane helix</keyword>
<protein>
    <recommendedName>
        <fullName evidence="4">Protein-tyrosine sulfotransferase</fullName>
    </recommendedName>
</protein>
<gene>
    <name evidence="3" type="ORF">NAES01612_LOCUS2763</name>
</gene>
<proteinExistence type="predicted"/>
<dbReference type="SUPFAM" id="SSF52540">
    <property type="entry name" value="P-loop containing nucleoside triphosphate hydrolases"/>
    <property type="match status" value="1"/>
</dbReference>
<keyword evidence="2" id="KW-0472">Membrane</keyword>
<name>A0A7S4NBG7_9EUKA</name>
<feature type="compositionally biased region" description="Basic and acidic residues" evidence="1">
    <location>
        <begin position="88"/>
        <end position="98"/>
    </location>
</feature>
<evidence type="ECO:0000256" key="1">
    <source>
        <dbReference type="SAM" id="MobiDB-lite"/>
    </source>
</evidence>
<feature type="transmembrane region" description="Helical" evidence="2">
    <location>
        <begin position="48"/>
        <end position="68"/>
    </location>
</feature>
<keyword evidence="2" id="KW-0812">Transmembrane</keyword>
<evidence type="ECO:0000313" key="3">
    <source>
        <dbReference type="EMBL" id="CAE2276845.1"/>
    </source>
</evidence>
<dbReference type="PANTHER" id="PTHR36451">
    <property type="entry name" value="PAPS-DEPENDENT SULFOTRANSFERASE STF3"/>
    <property type="match status" value="1"/>
</dbReference>
<evidence type="ECO:0000256" key="2">
    <source>
        <dbReference type="SAM" id="Phobius"/>
    </source>
</evidence>